<feature type="domain" description="Actin-like protein N-terminal" evidence="1">
    <location>
        <begin position="8"/>
        <end position="155"/>
    </location>
</feature>
<comment type="caution">
    <text evidence="3">The sequence shown here is derived from an EMBL/GenBank/DDBJ whole genome shotgun (WGS) entry which is preliminary data.</text>
</comment>
<dbReference type="AlphaFoldDB" id="A0A368Y2D6"/>
<accession>A0A368Y2D6</accession>
<dbReference type="Proteomes" id="UP000252884">
    <property type="component" value="Unassembled WGS sequence"/>
</dbReference>
<dbReference type="Pfam" id="PF21522">
    <property type="entry name" value="MreB-like_C"/>
    <property type="match status" value="1"/>
</dbReference>
<protein>
    <submittedName>
        <fullName evidence="3">Plasmid segregation protein ParM</fullName>
    </submittedName>
</protein>
<name>A0A368Y2D6_9BURK</name>
<feature type="domain" description="Actin homologue MreB-like C-terminal" evidence="2">
    <location>
        <begin position="177"/>
        <end position="297"/>
    </location>
</feature>
<evidence type="ECO:0000259" key="1">
    <source>
        <dbReference type="Pfam" id="PF17989"/>
    </source>
</evidence>
<evidence type="ECO:0000313" key="4">
    <source>
        <dbReference type="Proteomes" id="UP000252884"/>
    </source>
</evidence>
<dbReference type="InterPro" id="IPR040607">
    <property type="entry name" value="ALP_N"/>
</dbReference>
<evidence type="ECO:0000259" key="2">
    <source>
        <dbReference type="Pfam" id="PF21522"/>
    </source>
</evidence>
<keyword evidence="4" id="KW-1185">Reference proteome</keyword>
<dbReference type="NCBIfam" id="TIGR03739">
    <property type="entry name" value="PRTRC_D"/>
    <property type="match status" value="1"/>
</dbReference>
<reference evidence="3 4" key="1">
    <citation type="submission" date="2018-07" db="EMBL/GenBank/DDBJ databases">
        <title>Genomic Encyclopedia of Type Strains, Phase IV (KMG-IV): sequencing the most valuable type-strain genomes for metagenomic binning, comparative biology and taxonomic classification.</title>
        <authorList>
            <person name="Goeker M."/>
        </authorList>
    </citation>
    <scope>NUCLEOTIDE SEQUENCE [LARGE SCALE GENOMIC DNA]</scope>
    <source>
        <strain evidence="3 4">DSM 21634</strain>
    </source>
</reference>
<organism evidence="3 4">
    <name type="scientific">Pseudorhodoferax soli</name>
    <dbReference type="NCBI Taxonomy" id="545864"/>
    <lineage>
        <taxon>Bacteria</taxon>
        <taxon>Pseudomonadati</taxon>
        <taxon>Pseudomonadota</taxon>
        <taxon>Betaproteobacteria</taxon>
        <taxon>Burkholderiales</taxon>
        <taxon>Comamonadaceae</taxon>
    </lineage>
</organism>
<dbReference type="InterPro" id="IPR022389">
    <property type="entry name" value="PRTRC_protein-D"/>
</dbReference>
<dbReference type="InterPro" id="IPR049067">
    <property type="entry name" value="MreB-like_C"/>
</dbReference>
<dbReference type="OrthoDB" id="143284at2"/>
<dbReference type="SUPFAM" id="SSF53067">
    <property type="entry name" value="Actin-like ATPase domain"/>
    <property type="match status" value="2"/>
</dbReference>
<sequence>MNMVVRSIDVGFGNTKFVVGHSDKDIKCACFPSLAYTSAKDPSVRPSAERRRTVAVPIDGLYYEVGPDVHLAADNFRATQLHDQYVETPEYLALARGALSYMKVDVIDLLMVGLPVSSFQARKGFLERLMTGVHALGGGKTVEVRRAVALAQPQGALVYYTAAYHKQRTIEHEQSLIVDPGSRTFDWLLSRGMRLVLKVSNSVNRGMSDVLKTIAQEISSEIGRPYSDLPAIDTALRTGKPLLIYQKPFDLTPILPTARAVARGAVSSMMEWVTEDYSIQNVILVGGGAFMFKDAIKAAFPNHKIQVVREPMHANVKGFQIAGSNLMEAESQESRRDAARQ</sequence>
<dbReference type="InterPro" id="IPR043129">
    <property type="entry name" value="ATPase_NBD"/>
</dbReference>
<dbReference type="Gene3D" id="3.30.420.40">
    <property type="match status" value="2"/>
</dbReference>
<dbReference type="EMBL" id="QPJK01000003">
    <property type="protein sequence ID" value="RCW72404.1"/>
    <property type="molecule type" value="Genomic_DNA"/>
</dbReference>
<gene>
    <name evidence="3" type="ORF">DES41_1038</name>
</gene>
<proteinExistence type="predicted"/>
<dbReference type="Pfam" id="PF17989">
    <property type="entry name" value="ALP_N"/>
    <property type="match status" value="1"/>
</dbReference>
<evidence type="ECO:0000313" key="3">
    <source>
        <dbReference type="EMBL" id="RCW72404.1"/>
    </source>
</evidence>